<dbReference type="KEGG" id="pms:KNP414_06599"/>
<sequence length="52" mass="6226">MPIDEKQEPVTDTFLEDYEEYAEDDDDRWRPGGLRAGCRDRNAALRRRPRLM</sequence>
<reference evidence="2" key="1">
    <citation type="submission" date="2011-06" db="EMBL/GenBank/DDBJ databases">
        <title>Complete genome sequence of Paenibacillus mucilaginosus KNP414.</title>
        <authorList>
            <person name="Wang J."/>
            <person name="Hu S."/>
            <person name="Hu X."/>
            <person name="Zhang B."/>
            <person name="Dong D."/>
            <person name="Zhang S."/>
            <person name="Zhao K."/>
            <person name="Wu D."/>
        </authorList>
    </citation>
    <scope>NUCLEOTIDE SEQUENCE [LARGE SCALE GENOMIC DNA]</scope>
    <source>
        <strain evidence="2">KNP414</strain>
    </source>
</reference>
<organism evidence="1 2">
    <name type="scientific">Paenibacillus mucilaginosus (strain KNP414)</name>
    <dbReference type="NCBI Taxonomy" id="1036673"/>
    <lineage>
        <taxon>Bacteria</taxon>
        <taxon>Bacillati</taxon>
        <taxon>Bacillota</taxon>
        <taxon>Bacilli</taxon>
        <taxon>Bacillales</taxon>
        <taxon>Paenibacillaceae</taxon>
        <taxon>Paenibacillus</taxon>
    </lineage>
</organism>
<dbReference type="RefSeq" id="WP_013920264.1">
    <property type="nucleotide sequence ID" value="NC_015690.1"/>
</dbReference>
<gene>
    <name evidence="1" type="ordered locus">KNP414_06599</name>
</gene>
<dbReference type="EMBL" id="CP002869">
    <property type="protein sequence ID" value="AEI45120.1"/>
    <property type="molecule type" value="Genomic_DNA"/>
</dbReference>
<dbReference type="HOGENOM" id="CLU_3082656_0_0_9"/>
<dbReference type="Proteomes" id="UP000006620">
    <property type="component" value="Chromosome"/>
</dbReference>
<evidence type="ECO:0000313" key="1">
    <source>
        <dbReference type="EMBL" id="AEI45120.1"/>
    </source>
</evidence>
<name>F8F795_PAEMK</name>
<protein>
    <submittedName>
        <fullName evidence="1">Uncharacterized protein</fullName>
    </submittedName>
</protein>
<accession>F8F795</accession>
<dbReference type="PATRIC" id="fig|1036673.3.peg.6151"/>
<dbReference type="AlphaFoldDB" id="F8F795"/>
<proteinExistence type="predicted"/>
<evidence type="ECO:0000313" key="2">
    <source>
        <dbReference type="Proteomes" id="UP000006620"/>
    </source>
</evidence>
<reference evidence="1 2" key="2">
    <citation type="journal article" date="2013" name="Genome Announc.">
        <title>Genome Sequence of Growth-Improving Paenibacillus mucilaginosus Strain KNP414.</title>
        <authorList>
            <person name="Lu J.J."/>
            <person name="Wang J.F."/>
            <person name="Hu X.F."/>
        </authorList>
    </citation>
    <scope>NUCLEOTIDE SEQUENCE [LARGE SCALE GENOMIC DNA]</scope>
    <source>
        <strain evidence="1 2">KNP414</strain>
    </source>
</reference>